<dbReference type="PANTHER" id="PTHR18919:SF107">
    <property type="entry name" value="ACETYL-COA ACETYLTRANSFERASE, CYTOSOLIC"/>
    <property type="match status" value="1"/>
</dbReference>
<dbReference type="InterPro" id="IPR020610">
    <property type="entry name" value="Thiolase_AS"/>
</dbReference>
<comment type="similarity">
    <text evidence="1 8">Belongs to the thiolase-like superfamily. Thiolase family.</text>
</comment>
<evidence type="ECO:0000259" key="10">
    <source>
        <dbReference type="Pfam" id="PF02803"/>
    </source>
</evidence>
<dbReference type="InterPro" id="IPR016039">
    <property type="entry name" value="Thiolase-like"/>
</dbReference>
<evidence type="ECO:0000256" key="5">
    <source>
        <dbReference type="ARBA" id="ARBA00030755"/>
    </source>
</evidence>
<dbReference type="PANTHER" id="PTHR18919">
    <property type="entry name" value="ACETYL-COA C-ACYLTRANSFERASE"/>
    <property type="match status" value="1"/>
</dbReference>
<gene>
    <name evidence="11" type="ORF">AVDCRST_MAG37-1886</name>
</gene>
<feature type="domain" description="Thiolase C-terminal" evidence="10">
    <location>
        <begin position="271"/>
        <end position="391"/>
    </location>
</feature>
<dbReference type="Gene3D" id="3.40.47.10">
    <property type="match status" value="2"/>
</dbReference>
<dbReference type="EMBL" id="CADCVD010000089">
    <property type="protein sequence ID" value="CAA9446577.1"/>
    <property type="molecule type" value="Genomic_DNA"/>
</dbReference>
<dbReference type="InterPro" id="IPR020617">
    <property type="entry name" value="Thiolase_C"/>
</dbReference>
<reference evidence="11" key="1">
    <citation type="submission" date="2020-02" db="EMBL/GenBank/DDBJ databases">
        <authorList>
            <person name="Meier V. D."/>
        </authorList>
    </citation>
    <scope>NUCLEOTIDE SEQUENCE</scope>
    <source>
        <strain evidence="11">AVDCRST_MAG37</strain>
    </source>
</reference>
<evidence type="ECO:0000256" key="1">
    <source>
        <dbReference type="ARBA" id="ARBA00010982"/>
    </source>
</evidence>
<protein>
    <recommendedName>
        <fullName evidence="6">Probable acetyl-CoA acetyltransferase</fullName>
        <ecNumber evidence="2">2.3.1.9</ecNumber>
    </recommendedName>
    <alternativeName>
        <fullName evidence="5">Acetoacetyl-CoA thiolase</fullName>
    </alternativeName>
</protein>
<dbReference type="InterPro" id="IPR020615">
    <property type="entry name" value="Thiolase_acyl_enz_int_AS"/>
</dbReference>
<evidence type="ECO:0000256" key="2">
    <source>
        <dbReference type="ARBA" id="ARBA00012705"/>
    </source>
</evidence>
<keyword evidence="4 8" id="KW-0012">Acyltransferase</keyword>
<dbReference type="GO" id="GO:0006635">
    <property type="term" value="P:fatty acid beta-oxidation"/>
    <property type="evidence" value="ECO:0007669"/>
    <property type="project" value="TreeGrafter"/>
</dbReference>
<feature type="active site" description="Acyl-thioester intermediate" evidence="7">
    <location>
        <position position="89"/>
    </location>
</feature>
<organism evidence="11">
    <name type="scientific">uncultured Rubrobacteraceae bacterium</name>
    <dbReference type="NCBI Taxonomy" id="349277"/>
    <lineage>
        <taxon>Bacteria</taxon>
        <taxon>Bacillati</taxon>
        <taxon>Actinomycetota</taxon>
        <taxon>Rubrobacteria</taxon>
        <taxon>Rubrobacterales</taxon>
        <taxon>Rubrobacteraceae</taxon>
        <taxon>environmental samples</taxon>
    </lineage>
</organism>
<dbReference type="Pfam" id="PF00108">
    <property type="entry name" value="Thiolase_N"/>
    <property type="match status" value="1"/>
</dbReference>
<feature type="active site" description="Proton acceptor" evidence="7">
    <location>
        <position position="349"/>
    </location>
</feature>
<dbReference type="NCBIfam" id="TIGR01930">
    <property type="entry name" value="AcCoA-C-Actrans"/>
    <property type="match status" value="1"/>
</dbReference>
<dbReference type="PROSITE" id="PS00099">
    <property type="entry name" value="THIOLASE_3"/>
    <property type="match status" value="1"/>
</dbReference>
<dbReference type="InterPro" id="IPR002155">
    <property type="entry name" value="Thiolase"/>
</dbReference>
<feature type="active site" description="Proton acceptor" evidence="7">
    <location>
        <position position="379"/>
    </location>
</feature>
<dbReference type="EC" id="2.3.1.9" evidence="2"/>
<dbReference type="SUPFAM" id="SSF53901">
    <property type="entry name" value="Thiolase-like"/>
    <property type="match status" value="2"/>
</dbReference>
<feature type="domain" description="Thiolase N-terminal" evidence="9">
    <location>
        <begin position="4"/>
        <end position="262"/>
    </location>
</feature>
<evidence type="ECO:0000256" key="8">
    <source>
        <dbReference type="RuleBase" id="RU003557"/>
    </source>
</evidence>
<evidence type="ECO:0000259" key="9">
    <source>
        <dbReference type="Pfam" id="PF00108"/>
    </source>
</evidence>
<dbReference type="PROSITE" id="PS00737">
    <property type="entry name" value="THIOLASE_2"/>
    <property type="match status" value="1"/>
</dbReference>
<dbReference type="GO" id="GO:0003985">
    <property type="term" value="F:acetyl-CoA C-acetyltransferase activity"/>
    <property type="evidence" value="ECO:0007669"/>
    <property type="project" value="UniProtKB-EC"/>
</dbReference>
<dbReference type="Pfam" id="PF02803">
    <property type="entry name" value="Thiolase_C"/>
    <property type="match status" value="1"/>
</dbReference>
<evidence type="ECO:0000256" key="4">
    <source>
        <dbReference type="ARBA" id="ARBA00023315"/>
    </source>
</evidence>
<dbReference type="AlphaFoldDB" id="A0A6J4QJK5"/>
<dbReference type="FunFam" id="3.40.47.10:FF:000010">
    <property type="entry name" value="Acetyl-CoA acetyltransferase (Thiolase)"/>
    <property type="match status" value="1"/>
</dbReference>
<accession>A0A6J4QJK5</accession>
<name>A0A6J4QJK5_9ACTN</name>
<evidence type="ECO:0000256" key="3">
    <source>
        <dbReference type="ARBA" id="ARBA00022679"/>
    </source>
</evidence>
<dbReference type="InterPro" id="IPR020613">
    <property type="entry name" value="Thiolase_CS"/>
</dbReference>
<dbReference type="CDD" id="cd00751">
    <property type="entry name" value="thiolase"/>
    <property type="match status" value="1"/>
</dbReference>
<dbReference type="PROSITE" id="PS00098">
    <property type="entry name" value="THIOLASE_1"/>
    <property type="match status" value="1"/>
</dbReference>
<evidence type="ECO:0000256" key="7">
    <source>
        <dbReference type="PIRSR" id="PIRSR000429-1"/>
    </source>
</evidence>
<dbReference type="PIRSF" id="PIRSF000429">
    <property type="entry name" value="Ac-CoA_Ac_transf"/>
    <property type="match status" value="1"/>
</dbReference>
<sequence>MTDVFVVNGARTAFGSFGGGLKDATAHHLGVATAKGALERSGLDASKVDNVVMGNVIQAHEGAPYLARHVALDAGVPIEAPALTLNRLCGSGLQAVISATQSIKLGESEIGLAGGAENMSQAPYVSRKARFGIRMGNDVLVDTLSEALTDNRAGCGMGTTAENLAERYGITREDQDAFAARSHQSATRATESGRLAEEIVPVTVKSRKGPVEITRDEHIREGVDQEALSNLRPAFKRDGGTVTAGNSSGINDGAAMLLVASENAVSEESLEPMGRVVSWAVAGVDPNIMGIGPVPASRLALKRAGLSLDDMDLIEINEAFAAQYLACEEELGLDREKVNVNGGAVAFGHPVGASGARVLLTLLYELKRREKKYGLASLCIGGGQGIAMVVEAV</sequence>
<proteinExistence type="inferred from homology"/>
<evidence type="ECO:0000313" key="11">
    <source>
        <dbReference type="EMBL" id="CAA9446577.1"/>
    </source>
</evidence>
<evidence type="ECO:0000256" key="6">
    <source>
        <dbReference type="ARBA" id="ARBA00040529"/>
    </source>
</evidence>
<keyword evidence="3 8" id="KW-0808">Transferase</keyword>
<dbReference type="InterPro" id="IPR020616">
    <property type="entry name" value="Thiolase_N"/>
</dbReference>